<evidence type="ECO:0000256" key="1">
    <source>
        <dbReference type="ARBA" id="ARBA00022679"/>
    </source>
</evidence>
<dbReference type="Gene3D" id="3.40.630.30">
    <property type="match status" value="1"/>
</dbReference>
<dbReference type="AlphaFoldDB" id="A0A3S4I6E3"/>
<accession>A0A3S4I6E3</accession>
<dbReference type="PANTHER" id="PTHR43800:SF1">
    <property type="entry name" value="PEPTIDYL-LYSINE N-ACETYLTRANSFERASE YJAB"/>
    <property type="match status" value="1"/>
</dbReference>
<reference evidence="4 5" key="1">
    <citation type="submission" date="2018-12" db="EMBL/GenBank/DDBJ databases">
        <authorList>
            <consortium name="Pathogen Informatics"/>
        </authorList>
    </citation>
    <scope>NUCLEOTIDE SEQUENCE [LARGE SCALE GENOMIC DNA]</scope>
    <source>
        <strain evidence="4 5">NCTC11075</strain>
    </source>
</reference>
<dbReference type="InterPro" id="IPR000182">
    <property type="entry name" value="GNAT_dom"/>
</dbReference>
<dbReference type="PANTHER" id="PTHR43800">
    <property type="entry name" value="PEPTIDYL-LYSINE N-ACETYLTRANSFERASE YJAB"/>
    <property type="match status" value="1"/>
</dbReference>
<keyword evidence="2 4" id="KW-0012">Acyltransferase</keyword>
<keyword evidence="1 4" id="KW-0808">Transferase</keyword>
<feature type="domain" description="N-acetyltransferase" evidence="3">
    <location>
        <begin position="1"/>
        <end position="151"/>
    </location>
</feature>
<evidence type="ECO:0000313" key="4">
    <source>
        <dbReference type="EMBL" id="VEB90994.1"/>
    </source>
</evidence>
<organism evidence="4 5">
    <name type="scientific">Citrobacter koseri</name>
    <name type="common">Citrobacter diversus</name>
    <dbReference type="NCBI Taxonomy" id="545"/>
    <lineage>
        <taxon>Bacteria</taxon>
        <taxon>Pseudomonadati</taxon>
        <taxon>Pseudomonadota</taxon>
        <taxon>Gammaproteobacteria</taxon>
        <taxon>Enterobacterales</taxon>
        <taxon>Enterobacteriaceae</taxon>
        <taxon>Citrobacter</taxon>
    </lineage>
</organism>
<dbReference type="Proteomes" id="UP000270272">
    <property type="component" value="Chromosome"/>
</dbReference>
<dbReference type="InterPro" id="IPR016181">
    <property type="entry name" value="Acyl_CoA_acyltransferase"/>
</dbReference>
<dbReference type="GO" id="GO:0016747">
    <property type="term" value="F:acyltransferase activity, transferring groups other than amino-acyl groups"/>
    <property type="evidence" value="ECO:0007669"/>
    <property type="project" value="InterPro"/>
</dbReference>
<evidence type="ECO:0000259" key="3">
    <source>
        <dbReference type="PROSITE" id="PS51186"/>
    </source>
</evidence>
<protein>
    <submittedName>
        <fullName evidence="4">Acetyltransferase</fullName>
        <ecNumber evidence="4">2.3.1.-</ecNumber>
    </submittedName>
</protein>
<evidence type="ECO:0000256" key="2">
    <source>
        <dbReference type="ARBA" id="ARBA00023315"/>
    </source>
</evidence>
<dbReference type="SUPFAM" id="SSF55729">
    <property type="entry name" value="Acyl-CoA N-acyltransferases (Nat)"/>
    <property type="match status" value="1"/>
</dbReference>
<dbReference type="Pfam" id="PF13673">
    <property type="entry name" value="Acetyltransf_10"/>
    <property type="match status" value="1"/>
</dbReference>
<dbReference type="EMBL" id="LR134204">
    <property type="protein sequence ID" value="VEB90994.1"/>
    <property type="molecule type" value="Genomic_DNA"/>
</dbReference>
<evidence type="ECO:0000313" key="5">
    <source>
        <dbReference type="Proteomes" id="UP000270272"/>
    </source>
</evidence>
<gene>
    <name evidence="4" type="primary">yjaB_1</name>
    <name evidence="4" type="ORF">NCTC11075_02723</name>
</gene>
<dbReference type="NCBIfam" id="NF007853">
    <property type="entry name" value="PRK10562.1"/>
    <property type="match status" value="1"/>
</dbReference>
<sequence length="195" mass="22380">MIRESRTDDMASILTLWMESTIYAHPFIEARYWRESEAIVRDVYLPAAQTWVWEEAGSLKGFASVMEARFLGALFVTPDAIRRGIGKALVQHVQQRFYRAQPGGLPEKSVGGEFLPLRWVFVSKTAHGRKIHSIRHGLWAGRRIKRRKRQRRAGILFNPRQRGVARTAVPQSRAGEIFGQHVYRAIFTDAASRHL</sequence>
<name>A0A3S4I6E3_CITKO</name>
<dbReference type="EC" id="2.3.1.-" evidence="4"/>
<dbReference type="CDD" id="cd04301">
    <property type="entry name" value="NAT_SF"/>
    <property type="match status" value="1"/>
</dbReference>
<proteinExistence type="predicted"/>
<dbReference type="PROSITE" id="PS51186">
    <property type="entry name" value="GNAT"/>
    <property type="match status" value="1"/>
</dbReference>